<protein>
    <submittedName>
        <fullName evidence="1">Uncharacterized protein</fullName>
    </submittedName>
</protein>
<name>A0AAE7V5F3_9CAUD</name>
<dbReference type="Proteomes" id="UP000827483">
    <property type="component" value="Segment"/>
</dbReference>
<dbReference type="EMBL" id="MZ130493">
    <property type="protein sequence ID" value="QWM90761.1"/>
    <property type="molecule type" value="Genomic_DNA"/>
</dbReference>
<dbReference type="KEGG" id="vg:75687190"/>
<evidence type="ECO:0000313" key="1">
    <source>
        <dbReference type="EMBL" id="QWM90761.1"/>
    </source>
</evidence>
<sequence length="51" mass="5951">MSKFNYISKGLRKALAFPFKLVNSNFFIAFGHKRKTISRKSNITNDVEEKK</sequence>
<gene>
    <name evidence="1" type="primary">gp_72791</name>
</gene>
<dbReference type="RefSeq" id="YP_010509701.1">
    <property type="nucleotide sequence ID" value="NC_067211.1"/>
</dbReference>
<reference evidence="1 2" key="1">
    <citation type="submission" date="2021-04" db="EMBL/GenBank/DDBJ databases">
        <authorList>
            <person name="Shkoporov A.N."/>
            <person name="Stockdale S.R."/>
            <person name="Guerin E."/>
            <person name="Ross R.P."/>
            <person name="Hill C."/>
        </authorList>
    </citation>
    <scope>NUCLEOTIDE SEQUENCE [LARGE SCALE GENOMIC DNA]</scope>
    <source>
        <strain evidence="2">cr105_1</strain>
    </source>
</reference>
<organism evidence="1 2">
    <name type="scientific">uncultured phage cr105_1</name>
    <dbReference type="NCBI Taxonomy" id="2986415"/>
    <lineage>
        <taxon>Viruses</taxon>
        <taxon>Duplodnaviria</taxon>
        <taxon>Heunggongvirae</taxon>
        <taxon>Uroviricota</taxon>
        <taxon>Caudoviricetes</taxon>
        <taxon>Crassvirales</taxon>
        <taxon>Suoliviridae</taxon>
        <taxon>Loutivirinae</taxon>
        <taxon>Buchavirus</taxon>
        <taxon>Buchavirus intestinalis</taxon>
    </lineage>
</organism>
<dbReference type="GeneID" id="75687190"/>
<accession>A0AAE7V5F3</accession>
<evidence type="ECO:0000313" key="2">
    <source>
        <dbReference type="Proteomes" id="UP000827483"/>
    </source>
</evidence>
<proteinExistence type="predicted"/>
<keyword evidence="2" id="KW-1185">Reference proteome</keyword>